<evidence type="ECO:0000313" key="5">
    <source>
        <dbReference type="EMBL" id="KAJ8020829.1"/>
    </source>
</evidence>
<evidence type="ECO:0000256" key="2">
    <source>
        <dbReference type="ARBA" id="ARBA00022980"/>
    </source>
</evidence>
<dbReference type="EMBL" id="JAIZAY010000022">
    <property type="protein sequence ID" value="KAJ8020829.1"/>
    <property type="molecule type" value="Genomic_DNA"/>
</dbReference>
<keyword evidence="6" id="KW-1185">Reference proteome</keyword>
<keyword evidence="3" id="KW-0687">Ribonucleoprotein</keyword>
<proteinExistence type="inferred from homology"/>
<comment type="similarity">
    <text evidence="1">Belongs to the universal ribosomal protein uS14 family.</text>
</comment>
<accession>A0A9Q0YFB3</accession>
<evidence type="ECO:0000313" key="6">
    <source>
        <dbReference type="Proteomes" id="UP001152320"/>
    </source>
</evidence>
<sequence length="137" mass="16335">MALRGLIRPFCDGIVHRSLFLSRNLILRVLFIPERTRYTNWRMRRDAIRRQMVKDLAVERIRLNCIRKNTVLPDELRQIADVEIAAQPRDSNYIRVRDRCAITSRPRSVIPRWRLSRIQWRAIADACHMSGVKRASW</sequence>
<keyword evidence="2 5" id="KW-0689">Ribosomal protein</keyword>
<evidence type="ECO:0000256" key="3">
    <source>
        <dbReference type="ARBA" id="ARBA00023274"/>
    </source>
</evidence>
<dbReference type="GO" id="GO:0005763">
    <property type="term" value="C:mitochondrial small ribosomal subunit"/>
    <property type="evidence" value="ECO:0007669"/>
    <property type="project" value="TreeGrafter"/>
</dbReference>
<dbReference type="OrthoDB" id="413436at2759"/>
<dbReference type="Gene3D" id="1.10.287.1480">
    <property type="match status" value="1"/>
</dbReference>
<comment type="caution">
    <text evidence="5">The sequence shown here is derived from an EMBL/GenBank/DDBJ whole genome shotgun (WGS) entry which is preliminary data.</text>
</comment>
<dbReference type="SUPFAM" id="SSF57716">
    <property type="entry name" value="Glucocorticoid receptor-like (DNA-binding domain)"/>
    <property type="match status" value="1"/>
</dbReference>
<dbReference type="InterPro" id="IPR001209">
    <property type="entry name" value="Ribosomal_uS14"/>
</dbReference>
<dbReference type="GO" id="GO:0003735">
    <property type="term" value="F:structural constituent of ribosome"/>
    <property type="evidence" value="ECO:0007669"/>
    <property type="project" value="InterPro"/>
</dbReference>
<dbReference type="Proteomes" id="UP001152320">
    <property type="component" value="Chromosome 22"/>
</dbReference>
<organism evidence="5 6">
    <name type="scientific">Holothuria leucospilota</name>
    <name type="common">Black long sea cucumber</name>
    <name type="synonym">Mertensiothuria leucospilota</name>
    <dbReference type="NCBI Taxonomy" id="206669"/>
    <lineage>
        <taxon>Eukaryota</taxon>
        <taxon>Metazoa</taxon>
        <taxon>Echinodermata</taxon>
        <taxon>Eleutherozoa</taxon>
        <taxon>Echinozoa</taxon>
        <taxon>Holothuroidea</taxon>
        <taxon>Aspidochirotacea</taxon>
        <taxon>Aspidochirotida</taxon>
        <taxon>Holothuriidae</taxon>
        <taxon>Holothuria</taxon>
    </lineage>
</organism>
<dbReference type="GO" id="GO:0006412">
    <property type="term" value="P:translation"/>
    <property type="evidence" value="ECO:0007669"/>
    <property type="project" value="InterPro"/>
</dbReference>
<reference evidence="5" key="1">
    <citation type="submission" date="2021-10" db="EMBL/GenBank/DDBJ databases">
        <title>Tropical sea cucumber genome reveals ecological adaptation and Cuvierian tubules defense mechanism.</title>
        <authorList>
            <person name="Chen T."/>
        </authorList>
    </citation>
    <scope>NUCLEOTIDE SEQUENCE</scope>
    <source>
        <strain evidence="5">Nanhai2018</strain>
        <tissue evidence="5">Muscle</tissue>
    </source>
</reference>
<dbReference type="PANTHER" id="PTHR19836:SF19">
    <property type="entry name" value="SMALL RIBOSOMAL SUBUNIT PROTEIN US14M"/>
    <property type="match status" value="1"/>
</dbReference>
<name>A0A9Q0YFB3_HOLLE</name>
<evidence type="ECO:0000256" key="1">
    <source>
        <dbReference type="ARBA" id="ARBA00009083"/>
    </source>
</evidence>
<dbReference type="AlphaFoldDB" id="A0A9Q0YFB3"/>
<dbReference type="FunFam" id="1.10.287.1480:FF:000001">
    <property type="entry name" value="30S ribosomal protein S14"/>
    <property type="match status" value="1"/>
</dbReference>
<dbReference type="PANTHER" id="PTHR19836">
    <property type="entry name" value="30S RIBOSOMAL PROTEIN S14"/>
    <property type="match status" value="1"/>
</dbReference>
<protein>
    <recommendedName>
        <fullName evidence="4">28S ribosomal protein S14, mitochondrial</fullName>
    </recommendedName>
</protein>
<dbReference type="Pfam" id="PF00253">
    <property type="entry name" value="Ribosomal_S14"/>
    <property type="match status" value="1"/>
</dbReference>
<evidence type="ECO:0000256" key="4">
    <source>
        <dbReference type="ARBA" id="ARBA00083755"/>
    </source>
</evidence>
<gene>
    <name evidence="5" type="ORF">HOLleu_40527</name>
</gene>